<keyword evidence="3" id="KW-1185">Reference proteome</keyword>
<accession>A0A014MPP2</accession>
<sequence length="77" mass="8588">MDLRYATALRNATNAWAQNRVTDSLTLQELRRSPNQQQQPQRDHPATPGSAAATPMTHTQPELARYGNLGTRLNVFA</sequence>
<feature type="region of interest" description="Disordered" evidence="1">
    <location>
        <begin position="30"/>
        <end position="61"/>
    </location>
</feature>
<reference evidence="2 3" key="1">
    <citation type="submission" date="2014-01" db="EMBL/GenBank/DDBJ databases">
        <title>Interspecies Systems Biology Uncovers Metabolites Affecting C. elegans Gene Expression and Life History Traits.</title>
        <authorList>
            <person name="Watson E."/>
            <person name="Macneil L.T."/>
            <person name="Ritter A.D."/>
            <person name="Yilmaz L.S."/>
            <person name="Rosebrock A.P."/>
            <person name="Caudy A.A."/>
            <person name="Walhout A.J."/>
        </authorList>
    </citation>
    <scope>NUCLEOTIDE SEQUENCE [LARGE SCALE GENOMIC DNA]</scope>
    <source>
        <strain evidence="2 3">DA1877</strain>
    </source>
</reference>
<organism evidence="2 3">
    <name type="scientific">Comamonas aquatica DA1877</name>
    <dbReference type="NCBI Taxonomy" id="1457173"/>
    <lineage>
        <taxon>Bacteria</taxon>
        <taxon>Pseudomonadati</taxon>
        <taxon>Pseudomonadota</taxon>
        <taxon>Betaproteobacteria</taxon>
        <taxon>Burkholderiales</taxon>
        <taxon>Comamonadaceae</taxon>
        <taxon>Comamonas</taxon>
    </lineage>
</organism>
<dbReference type="PATRIC" id="fig|1457173.3.peg.2017"/>
<protein>
    <submittedName>
        <fullName evidence="2">Uncharacterized protein</fullName>
    </submittedName>
</protein>
<dbReference type="RefSeq" id="WP_043383469.1">
    <property type="nucleotide sequence ID" value="NZ_JBOK01000010.1"/>
</dbReference>
<evidence type="ECO:0000313" key="3">
    <source>
        <dbReference type="Proteomes" id="UP000020766"/>
    </source>
</evidence>
<evidence type="ECO:0000313" key="2">
    <source>
        <dbReference type="EMBL" id="EXU80124.1"/>
    </source>
</evidence>
<dbReference type="AlphaFoldDB" id="A0A014MPP2"/>
<gene>
    <name evidence="2" type="ORF">AX13_01745</name>
</gene>
<dbReference type="STRING" id="225991.MA05_10880"/>
<proteinExistence type="predicted"/>
<name>A0A014MPP2_9BURK</name>
<dbReference type="Proteomes" id="UP000020766">
    <property type="component" value="Unassembled WGS sequence"/>
</dbReference>
<evidence type="ECO:0000256" key="1">
    <source>
        <dbReference type="SAM" id="MobiDB-lite"/>
    </source>
</evidence>
<comment type="caution">
    <text evidence="2">The sequence shown here is derived from an EMBL/GenBank/DDBJ whole genome shotgun (WGS) entry which is preliminary data.</text>
</comment>
<dbReference type="EMBL" id="JBOK01000010">
    <property type="protein sequence ID" value="EXU80124.1"/>
    <property type="molecule type" value="Genomic_DNA"/>
</dbReference>